<dbReference type="OrthoDB" id="1939300at2759"/>
<gene>
    <name evidence="2" type="ORF">RHSIM_Rhsim06G0091000</name>
</gene>
<proteinExistence type="predicted"/>
<dbReference type="EMBL" id="WJXA01000006">
    <property type="protein sequence ID" value="KAF7141695.1"/>
    <property type="molecule type" value="Genomic_DNA"/>
</dbReference>
<feature type="compositionally biased region" description="Polar residues" evidence="1">
    <location>
        <begin position="60"/>
        <end position="69"/>
    </location>
</feature>
<dbReference type="AlphaFoldDB" id="A0A834GWI5"/>
<evidence type="ECO:0000313" key="3">
    <source>
        <dbReference type="Proteomes" id="UP000626092"/>
    </source>
</evidence>
<dbReference type="Proteomes" id="UP000626092">
    <property type="component" value="Unassembled WGS sequence"/>
</dbReference>
<comment type="caution">
    <text evidence="2">The sequence shown here is derived from an EMBL/GenBank/DDBJ whole genome shotgun (WGS) entry which is preliminary data.</text>
</comment>
<feature type="region of interest" description="Disordered" evidence="1">
    <location>
        <begin position="56"/>
        <end position="78"/>
    </location>
</feature>
<evidence type="ECO:0000313" key="2">
    <source>
        <dbReference type="EMBL" id="KAF7141695.1"/>
    </source>
</evidence>
<evidence type="ECO:0000256" key="1">
    <source>
        <dbReference type="SAM" id="MobiDB-lite"/>
    </source>
</evidence>
<name>A0A834GWI5_RHOSS</name>
<protein>
    <submittedName>
        <fullName evidence="2">Uncharacterized protein</fullName>
    </submittedName>
</protein>
<reference evidence="2" key="1">
    <citation type="submission" date="2019-11" db="EMBL/GenBank/DDBJ databases">
        <authorList>
            <person name="Liu Y."/>
            <person name="Hou J."/>
            <person name="Li T.-Q."/>
            <person name="Guan C.-H."/>
            <person name="Wu X."/>
            <person name="Wu H.-Z."/>
            <person name="Ling F."/>
            <person name="Zhang R."/>
            <person name="Shi X.-G."/>
            <person name="Ren J.-P."/>
            <person name="Chen E.-F."/>
            <person name="Sun J.-M."/>
        </authorList>
    </citation>
    <scope>NUCLEOTIDE SEQUENCE</scope>
    <source>
        <strain evidence="2">Adult_tree_wgs_1</strain>
        <tissue evidence="2">Leaves</tissue>
    </source>
</reference>
<sequence>MVHFLKRLTTLSEELCIPNASCLVAKSPQNNEDLGKSQRLAQVVTQVGNEKQRVDCEPLKQSSISTPITHSPGEELSDSEDELLEVLEGVVSSKQEVGALNKHLETTTSLVKVQSELKTSPTPEPPNLLDTWIKGEATELVSNGSIVFNKYLSKSAKRRLKKQAKEESICSFSSGGN</sequence>
<accession>A0A834GWI5</accession>
<organism evidence="2 3">
    <name type="scientific">Rhododendron simsii</name>
    <name type="common">Sims's rhododendron</name>
    <dbReference type="NCBI Taxonomy" id="118357"/>
    <lineage>
        <taxon>Eukaryota</taxon>
        <taxon>Viridiplantae</taxon>
        <taxon>Streptophyta</taxon>
        <taxon>Embryophyta</taxon>
        <taxon>Tracheophyta</taxon>
        <taxon>Spermatophyta</taxon>
        <taxon>Magnoliopsida</taxon>
        <taxon>eudicotyledons</taxon>
        <taxon>Gunneridae</taxon>
        <taxon>Pentapetalae</taxon>
        <taxon>asterids</taxon>
        <taxon>Ericales</taxon>
        <taxon>Ericaceae</taxon>
        <taxon>Ericoideae</taxon>
        <taxon>Rhodoreae</taxon>
        <taxon>Rhododendron</taxon>
    </lineage>
</organism>
<keyword evidence="3" id="KW-1185">Reference proteome</keyword>